<evidence type="ECO:0000256" key="5">
    <source>
        <dbReference type="ARBA" id="ARBA00022741"/>
    </source>
</evidence>
<evidence type="ECO:0000256" key="4">
    <source>
        <dbReference type="ARBA" id="ARBA00022679"/>
    </source>
</evidence>
<dbReference type="CDD" id="cd08215">
    <property type="entry name" value="STKc_Nek"/>
    <property type="match status" value="1"/>
</dbReference>
<evidence type="ECO:0000256" key="9">
    <source>
        <dbReference type="ARBA" id="ARBA00048679"/>
    </source>
</evidence>
<evidence type="ECO:0000313" key="12">
    <source>
        <dbReference type="EMBL" id="CAE0808830.1"/>
    </source>
</evidence>
<dbReference type="GO" id="GO:0005524">
    <property type="term" value="F:ATP binding"/>
    <property type="evidence" value="ECO:0007669"/>
    <property type="project" value="UniProtKB-KW"/>
</dbReference>
<proteinExistence type="inferred from homology"/>
<feature type="region of interest" description="Disordered" evidence="10">
    <location>
        <begin position="384"/>
        <end position="418"/>
    </location>
</feature>
<dbReference type="SUPFAM" id="SSF56112">
    <property type="entry name" value="Protein kinase-like (PK-like)"/>
    <property type="match status" value="1"/>
</dbReference>
<evidence type="ECO:0000256" key="7">
    <source>
        <dbReference type="ARBA" id="ARBA00022840"/>
    </source>
</evidence>
<keyword evidence="4" id="KW-0808">Transferase</keyword>
<keyword evidence="7" id="KW-0067">ATP-binding</keyword>
<evidence type="ECO:0000256" key="3">
    <source>
        <dbReference type="ARBA" id="ARBA00022527"/>
    </source>
</evidence>
<sequence length="509" mass="57013">MADILADITRQITQTKPDPNAAKHPLCPQMAHKYERMKVVGRGSFGEAVLIRGLTDGQKYVSKEVSLSSMSKREQQEAINEIRFLASLNHPNIIRYYESYQWENVLYIVMEYADGGDLWDLVQGRYQMGQRLSEHEVLSFFVQICMALKYMHDRKMLHRDLKTGNVFLNHNGTAKLGDFGISTVMTSTMALANTVCGTPQYFSPELCQGKPYNNKADIWALGCILYEMMSGKLAFEGSNMSDLYFRIMNCQLAPLPEYYSPELRALCQRIFCQQQGMRPTATSLLRSYVIVAYLKEVQSEAKQQEEAEQQAVLAAKAATEVREDTSPASGSPSGSPMQPVRSKSPERGRTSSRGTLRGSVELPDDAGDMEQDVESILQELEGDGAGETNLDRGPRPNPNALGVKREGSFQPQSQKRDTKNLTALSQNPLMHQSIQVEQLLEELNLETKEGEDATFGDAYCSPAMQALGRSLSNVPLKKRDSFDRHLSPGNDNLTDSISYLVEEEMRKLK</sequence>
<gene>
    <name evidence="12" type="ORF">EGYM00163_LOCUS19961</name>
</gene>
<evidence type="ECO:0000256" key="2">
    <source>
        <dbReference type="ARBA" id="ARBA00012513"/>
    </source>
</evidence>
<evidence type="ECO:0000256" key="1">
    <source>
        <dbReference type="ARBA" id="ARBA00010886"/>
    </source>
</evidence>
<dbReference type="InterPro" id="IPR000719">
    <property type="entry name" value="Prot_kinase_dom"/>
</dbReference>
<evidence type="ECO:0000256" key="6">
    <source>
        <dbReference type="ARBA" id="ARBA00022777"/>
    </source>
</evidence>
<protein>
    <recommendedName>
        <fullName evidence="2">non-specific serine/threonine protein kinase</fullName>
        <ecNumber evidence="2">2.7.11.1</ecNumber>
    </recommendedName>
</protein>
<dbReference type="PANTHER" id="PTHR44899">
    <property type="entry name" value="CAMK FAMILY PROTEIN KINASE"/>
    <property type="match status" value="1"/>
</dbReference>
<dbReference type="InterPro" id="IPR011009">
    <property type="entry name" value="Kinase-like_dom_sf"/>
</dbReference>
<dbReference type="PROSITE" id="PS50011">
    <property type="entry name" value="PROTEIN_KINASE_DOM"/>
    <property type="match status" value="1"/>
</dbReference>
<reference evidence="12" key="1">
    <citation type="submission" date="2021-01" db="EMBL/GenBank/DDBJ databases">
        <authorList>
            <person name="Corre E."/>
            <person name="Pelletier E."/>
            <person name="Niang G."/>
            <person name="Scheremetjew M."/>
            <person name="Finn R."/>
            <person name="Kale V."/>
            <person name="Holt S."/>
            <person name="Cochrane G."/>
            <person name="Meng A."/>
            <person name="Brown T."/>
            <person name="Cohen L."/>
        </authorList>
    </citation>
    <scope>NUCLEOTIDE SEQUENCE</scope>
    <source>
        <strain evidence="12">CCMP1594</strain>
    </source>
</reference>
<accession>A0A7S4FR53</accession>
<evidence type="ECO:0000256" key="10">
    <source>
        <dbReference type="SAM" id="MobiDB-lite"/>
    </source>
</evidence>
<comment type="catalytic activity">
    <reaction evidence="8">
        <text>L-threonyl-[protein] + ATP = O-phospho-L-threonyl-[protein] + ADP + H(+)</text>
        <dbReference type="Rhea" id="RHEA:46608"/>
        <dbReference type="Rhea" id="RHEA-COMP:11060"/>
        <dbReference type="Rhea" id="RHEA-COMP:11605"/>
        <dbReference type="ChEBI" id="CHEBI:15378"/>
        <dbReference type="ChEBI" id="CHEBI:30013"/>
        <dbReference type="ChEBI" id="CHEBI:30616"/>
        <dbReference type="ChEBI" id="CHEBI:61977"/>
        <dbReference type="ChEBI" id="CHEBI:456216"/>
        <dbReference type="EC" id="2.7.11.1"/>
    </reaction>
</comment>
<dbReference type="EC" id="2.7.11.1" evidence="2"/>
<dbReference type="AlphaFoldDB" id="A0A7S4FR53"/>
<keyword evidence="5" id="KW-0547">Nucleotide-binding</keyword>
<dbReference type="InterPro" id="IPR051131">
    <property type="entry name" value="NEK_Ser/Thr_kinase_NIMA"/>
</dbReference>
<name>A0A7S4FR53_9EUGL</name>
<dbReference type="SMART" id="SM00220">
    <property type="entry name" value="S_TKc"/>
    <property type="match status" value="1"/>
</dbReference>
<organism evidence="12">
    <name type="scientific">Eutreptiella gymnastica</name>
    <dbReference type="NCBI Taxonomy" id="73025"/>
    <lineage>
        <taxon>Eukaryota</taxon>
        <taxon>Discoba</taxon>
        <taxon>Euglenozoa</taxon>
        <taxon>Euglenida</taxon>
        <taxon>Spirocuta</taxon>
        <taxon>Euglenophyceae</taxon>
        <taxon>Eutreptiales</taxon>
        <taxon>Eutreptiaceae</taxon>
        <taxon>Eutreptiella</taxon>
    </lineage>
</organism>
<comment type="catalytic activity">
    <reaction evidence="9">
        <text>L-seryl-[protein] + ATP = O-phospho-L-seryl-[protein] + ADP + H(+)</text>
        <dbReference type="Rhea" id="RHEA:17989"/>
        <dbReference type="Rhea" id="RHEA-COMP:9863"/>
        <dbReference type="Rhea" id="RHEA-COMP:11604"/>
        <dbReference type="ChEBI" id="CHEBI:15378"/>
        <dbReference type="ChEBI" id="CHEBI:29999"/>
        <dbReference type="ChEBI" id="CHEBI:30616"/>
        <dbReference type="ChEBI" id="CHEBI:83421"/>
        <dbReference type="ChEBI" id="CHEBI:456216"/>
        <dbReference type="EC" id="2.7.11.1"/>
    </reaction>
</comment>
<dbReference type="FunFam" id="3.30.200.20:FF:000097">
    <property type="entry name" value="Probable serine/threonine-protein kinase nek1"/>
    <property type="match status" value="1"/>
</dbReference>
<dbReference type="Pfam" id="PF00069">
    <property type="entry name" value="Pkinase"/>
    <property type="match status" value="1"/>
</dbReference>
<dbReference type="Gene3D" id="1.10.510.10">
    <property type="entry name" value="Transferase(Phosphotransferase) domain 1"/>
    <property type="match status" value="1"/>
</dbReference>
<dbReference type="PANTHER" id="PTHR44899:SF3">
    <property type="entry name" value="SERINE_THREONINE-PROTEIN KINASE NEK1"/>
    <property type="match status" value="1"/>
</dbReference>
<comment type="similarity">
    <text evidence="1">Belongs to the protein kinase superfamily. NEK Ser/Thr protein kinase family. NIMA subfamily.</text>
</comment>
<dbReference type="EMBL" id="HBJA01056390">
    <property type="protein sequence ID" value="CAE0808830.1"/>
    <property type="molecule type" value="Transcribed_RNA"/>
</dbReference>
<dbReference type="FunFam" id="1.10.510.10:FF:000571">
    <property type="entry name" value="Maternal embryonic leucine zipper kinase"/>
    <property type="match status" value="1"/>
</dbReference>
<dbReference type="InterPro" id="IPR008271">
    <property type="entry name" value="Ser/Thr_kinase_AS"/>
</dbReference>
<dbReference type="GO" id="GO:0004674">
    <property type="term" value="F:protein serine/threonine kinase activity"/>
    <property type="evidence" value="ECO:0007669"/>
    <property type="project" value="UniProtKB-KW"/>
</dbReference>
<evidence type="ECO:0000259" key="11">
    <source>
        <dbReference type="PROSITE" id="PS50011"/>
    </source>
</evidence>
<feature type="domain" description="Protein kinase" evidence="11">
    <location>
        <begin position="34"/>
        <end position="294"/>
    </location>
</feature>
<feature type="compositionally biased region" description="Low complexity" evidence="10">
    <location>
        <begin position="326"/>
        <end position="336"/>
    </location>
</feature>
<keyword evidence="6" id="KW-0418">Kinase</keyword>
<keyword evidence="3" id="KW-0723">Serine/threonine-protein kinase</keyword>
<evidence type="ECO:0000256" key="8">
    <source>
        <dbReference type="ARBA" id="ARBA00047899"/>
    </source>
</evidence>
<feature type="region of interest" description="Disordered" evidence="10">
    <location>
        <begin position="314"/>
        <end position="368"/>
    </location>
</feature>
<dbReference type="Gene3D" id="3.30.200.20">
    <property type="entry name" value="Phosphorylase Kinase, domain 1"/>
    <property type="match status" value="1"/>
</dbReference>
<dbReference type="PROSITE" id="PS00108">
    <property type="entry name" value="PROTEIN_KINASE_ST"/>
    <property type="match status" value="1"/>
</dbReference>